<feature type="domain" description="RING-type" evidence="7">
    <location>
        <begin position="18"/>
        <end position="57"/>
    </location>
</feature>
<dbReference type="InterPro" id="IPR001841">
    <property type="entry name" value="Znf_RING"/>
</dbReference>
<comment type="subcellular location">
    <subcellularLocation>
        <location evidence="1">Nucleus</location>
    </subcellularLocation>
</comment>
<evidence type="ECO:0000256" key="2">
    <source>
        <dbReference type="ARBA" id="ARBA00022723"/>
    </source>
</evidence>
<evidence type="ECO:0000313" key="8">
    <source>
        <dbReference type="EMBL" id="KAK2143441.1"/>
    </source>
</evidence>
<evidence type="ECO:0000256" key="6">
    <source>
        <dbReference type="PROSITE-ProRule" id="PRU00175"/>
    </source>
</evidence>
<dbReference type="GO" id="GO:0008270">
    <property type="term" value="F:zinc ion binding"/>
    <property type="evidence" value="ECO:0007669"/>
    <property type="project" value="UniProtKB-KW"/>
</dbReference>
<keyword evidence="4" id="KW-0862">Zinc</keyword>
<dbReference type="InterPro" id="IPR032443">
    <property type="entry name" value="RAWUL"/>
</dbReference>
<dbReference type="SUPFAM" id="SSF57850">
    <property type="entry name" value="RING/U-box"/>
    <property type="match status" value="1"/>
</dbReference>
<keyword evidence="3 6" id="KW-0863">Zinc-finger</keyword>
<dbReference type="Gene3D" id="3.30.40.10">
    <property type="entry name" value="Zinc/RING finger domain, C3HC4 (zinc finger)"/>
    <property type="match status" value="1"/>
</dbReference>
<proteinExistence type="predicted"/>
<reference evidence="8" key="1">
    <citation type="journal article" date="2023" name="Mol. Biol. Evol.">
        <title>Third-Generation Sequencing Reveals the Adaptive Role of the Epigenome in Three Deep-Sea Polychaetes.</title>
        <authorList>
            <person name="Perez M."/>
            <person name="Aroh O."/>
            <person name="Sun Y."/>
            <person name="Lan Y."/>
            <person name="Juniper S.K."/>
            <person name="Young C.R."/>
            <person name="Angers B."/>
            <person name="Qian P.Y."/>
        </authorList>
    </citation>
    <scope>NUCLEOTIDE SEQUENCE</scope>
    <source>
        <strain evidence="8">P08H-3</strain>
    </source>
</reference>
<sequence length="212" mass="24758">MEEPLKIRIRDVNPHIVCSLCAGYFIDATTITECLHTFCKSCIVKCLQNSKSCPQCNIKIHETQPLANLKPDRVMQDIIFKLIPGLYEDEERRKQEFFKSRGMIKEKKKESVAPALTSVYDDPHGHYYITADEQLLPMLPRKFIRCSVRTYIHHVVLLLRKKLQIPPNVEVEIFCEGQILDPAICLKQVWIMFWISKPSPMMLYYRGKQMLS</sequence>
<dbReference type="PROSITE" id="PS50089">
    <property type="entry name" value="ZF_RING_2"/>
    <property type="match status" value="1"/>
</dbReference>
<keyword evidence="2" id="KW-0479">Metal-binding</keyword>
<dbReference type="GO" id="GO:0035102">
    <property type="term" value="C:PRC1 complex"/>
    <property type="evidence" value="ECO:0007669"/>
    <property type="project" value="TreeGrafter"/>
</dbReference>
<dbReference type="GO" id="GO:1990841">
    <property type="term" value="F:promoter-specific chromatin binding"/>
    <property type="evidence" value="ECO:0007669"/>
    <property type="project" value="TreeGrafter"/>
</dbReference>
<name>A0AAD9MTN6_9ANNE</name>
<dbReference type="GO" id="GO:0000122">
    <property type="term" value="P:negative regulation of transcription by RNA polymerase II"/>
    <property type="evidence" value="ECO:0007669"/>
    <property type="project" value="TreeGrafter"/>
</dbReference>
<evidence type="ECO:0000256" key="4">
    <source>
        <dbReference type="ARBA" id="ARBA00022833"/>
    </source>
</evidence>
<comment type="caution">
    <text evidence="8">The sequence shown here is derived from an EMBL/GenBank/DDBJ whole genome shotgun (WGS) entry which is preliminary data.</text>
</comment>
<dbReference type="Pfam" id="PF16207">
    <property type="entry name" value="RAWUL"/>
    <property type="match status" value="1"/>
</dbReference>
<keyword evidence="5" id="KW-0539">Nucleus</keyword>
<dbReference type="SMART" id="SM00184">
    <property type="entry name" value="RING"/>
    <property type="match status" value="1"/>
</dbReference>
<dbReference type="PROSITE" id="PS00518">
    <property type="entry name" value="ZF_RING_1"/>
    <property type="match status" value="1"/>
</dbReference>
<protein>
    <recommendedName>
        <fullName evidence="7">RING-type domain-containing protein</fullName>
    </recommendedName>
</protein>
<gene>
    <name evidence="8" type="ORF">LSH36_840g02019</name>
</gene>
<dbReference type="Proteomes" id="UP001208570">
    <property type="component" value="Unassembled WGS sequence"/>
</dbReference>
<dbReference type="Gene3D" id="3.10.20.90">
    <property type="entry name" value="Phosphatidylinositol 3-kinase Catalytic Subunit, Chain A, domain 1"/>
    <property type="match status" value="1"/>
</dbReference>
<dbReference type="EMBL" id="JAODUP010000840">
    <property type="protein sequence ID" value="KAK2143441.1"/>
    <property type="molecule type" value="Genomic_DNA"/>
</dbReference>
<evidence type="ECO:0000256" key="1">
    <source>
        <dbReference type="ARBA" id="ARBA00004123"/>
    </source>
</evidence>
<accession>A0AAD9MTN6</accession>
<keyword evidence="9" id="KW-1185">Reference proteome</keyword>
<dbReference type="PANTHER" id="PTHR10825">
    <property type="entry name" value="RING FINGER DOMAIN-CONTAINING, POLYCOMB GROUP COMPONENT"/>
    <property type="match status" value="1"/>
</dbReference>
<organism evidence="8 9">
    <name type="scientific">Paralvinella palmiformis</name>
    <dbReference type="NCBI Taxonomy" id="53620"/>
    <lineage>
        <taxon>Eukaryota</taxon>
        <taxon>Metazoa</taxon>
        <taxon>Spiralia</taxon>
        <taxon>Lophotrochozoa</taxon>
        <taxon>Annelida</taxon>
        <taxon>Polychaeta</taxon>
        <taxon>Sedentaria</taxon>
        <taxon>Canalipalpata</taxon>
        <taxon>Terebellida</taxon>
        <taxon>Terebelliformia</taxon>
        <taxon>Alvinellidae</taxon>
        <taxon>Paralvinella</taxon>
    </lineage>
</organism>
<dbReference type="AlphaFoldDB" id="A0AAD9MTN6"/>
<dbReference type="InterPro" id="IPR017907">
    <property type="entry name" value="Znf_RING_CS"/>
</dbReference>
<dbReference type="FunFam" id="3.30.40.10:FF:000122">
    <property type="entry name" value="polycomb group RING finger protein 1"/>
    <property type="match status" value="1"/>
</dbReference>
<evidence type="ECO:0000313" key="9">
    <source>
        <dbReference type="Proteomes" id="UP001208570"/>
    </source>
</evidence>
<dbReference type="InterPro" id="IPR013083">
    <property type="entry name" value="Znf_RING/FYVE/PHD"/>
</dbReference>
<evidence type="ECO:0000259" key="7">
    <source>
        <dbReference type="PROSITE" id="PS50089"/>
    </source>
</evidence>
<evidence type="ECO:0000256" key="3">
    <source>
        <dbReference type="ARBA" id="ARBA00022771"/>
    </source>
</evidence>
<dbReference type="PANTHER" id="PTHR10825:SF29">
    <property type="entry name" value="POLYCOMB GROUP RING FINGER PROTEIN 1"/>
    <property type="match status" value="1"/>
</dbReference>
<dbReference type="Pfam" id="PF13923">
    <property type="entry name" value="zf-C3HC4_2"/>
    <property type="match status" value="1"/>
</dbReference>
<evidence type="ECO:0000256" key="5">
    <source>
        <dbReference type="ARBA" id="ARBA00023242"/>
    </source>
</evidence>